<evidence type="ECO:0000313" key="8">
    <source>
        <dbReference type="Proteomes" id="UP000664132"/>
    </source>
</evidence>
<keyword evidence="8" id="KW-1185">Reference proteome</keyword>
<evidence type="ECO:0000259" key="5">
    <source>
        <dbReference type="PROSITE" id="PS51502"/>
    </source>
</evidence>
<evidence type="ECO:0000259" key="6">
    <source>
        <dbReference type="PROSITE" id="PS51891"/>
    </source>
</evidence>
<evidence type="ECO:0008006" key="9">
    <source>
        <dbReference type="Google" id="ProtNLM"/>
    </source>
</evidence>
<feature type="domain" description="CENP-V/GFA" evidence="6">
    <location>
        <begin position="134"/>
        <end position="255"/>
    </location>
</feature>
<dbReference type="SUPFAM" id="SSF54909">
    <property type="entry name" value="Dimeric alpha+beta barrel"/>
    <property type="match status" value="1"/>
</dbReference>
<keyword evidence="4" id="KW-0456">Lyase</keyword>
<name>A0A8H7W2Z9_9HELO</name>
<dbReference type="EMBL" id="JAFJYH010000325">
    <property type="protein sequence ID" value="KAG4413247.1"/>
    <property type="molecule type" value="Genomic_DNA"/>
</dbReference>
<keyword evidence="2" id="KW-0479">Metal-binding</keyword>
<dbReference type="GO" id="GO:0016846">
    <property type="term" value="F:carbon-sulfur lyase activity"/>
    <property type="evidence" value="ECO:0007669"/>
    <property type="project" value="InterPro"/>
</dbReference>
<dbReference type="InterPro" id="IPR011008">
    <property type="entry name" value="Dimeric_a/b-barrel"/>
</dbReference>
<dbReference type="GO" id="GO:0046872">
    <property type="term" value="F:metal ion binding"/>
    <property type="evidence" value="ECO:0007669"/>
    <property type="project" value="UniProtKB-KW"/>
</dbReference>
<evidence type="ECO:0000256" key="4">
    <source>
        <dbReference type="ARBA" id="ARBA00023239"/>
    </source>
</evidence>
<dbReference type="SUPFAM" id="SSF51316">
    <property type="entry name" value="Mss4-like"/>
    <property type="match status" value="1"/>
</dbReference>
<proteinExistence type="inferred from homology"/>
<dbReference type="Proteomes" id="UP000664132">
    <property type="component" value="Unassembled WGS sequence"/>
</dbReference>
<dbReference type="InterPro" id="IPR013097">
    <property type="entry name" value="Dabb"/>
</dbReference>
<dbReference type="Pfam" id="PF07876">
    <property type="entry name" value="Dabb"/>
    <property type="match status" value="1"/>
</dbReference>
<feature type="domain" description="Stress-response A/B barrel" evidence="5">
    <location>
        <begin position="12"/>
        <end position="113"/>
    </location>
</feature>
<dbReference type="Pfam" id="PF04828">
    <property type="entry name" value="GFA"/>
    <property type="match status" value="1"/>
</dbReference>
<dbReference type="PANTHER" id="PTHR33337:SF30">
    <property type="entry name" value="DUF636 DOMAIN PROTEIN (AFU_ORTHOLOGUE AFUA_1G03180)"/>
    <property type="match status" value="1"/>
</dbReference>
<protein>
    <recommendedName>
        <fullName evidence="9">Stress-response A/B barrel domain-containing protein</fullName>
    </recommendedName>
</protein>
<dbReference type="Gene3D" id="3.90.1590.10">
    <property type="entry name" value="glutathione-dependent formaldehyde- activating enzyme (gfa)"/>
    <property type="match status" value="1"/>
</dbReference>
<dbReference type="InterPro" id="IPR006913">
    <property type="entry name" value="CENP-V/GFA"/>
</dbReference>
<comment type="similarity">
    <text evidence="1">Belongs to the Gfa family.</text>
</comment>
<dbReference type="InterPro" id="IPR011057">
    <property type="entry name" value="Mss4-like_sf"/>
</dbReference>
<evidence type="ECO:0000256" key="3">
    <source>
        <dbReference type="ARBA" id="ARBA00022833"/>
    </source>
</evidence>
<gene>
    <name evidence="7" type="ORF">IFR04_013598</name>
</gene>
<keyword evidence="3" id="KW-0862">Zinc</keyword>
<dbReference type="PROSITE" id="PS51502">
    <property type="entry name" value="S_R_A_B_BARREL"/>
    <property type="match status" value="1"/>
</dbReference>
<evidence type="ECO:0000256" key="1">
    <source>
        <dbReference type="ARBA" id="ARBA00005495"/>
    </source>
</evidence>
<dbReference type="Gene3D" id="3.30.70.100">
    <property type="match status" value="1"/>
</dbReference>
<reference evidence="7" key="1">
    <citation type="submission" date="2021-02" db="EMBL/GenBank/DDBJ databases">
        <title>Genome sequence Cadophora malorum strain M34.</title>
        <authorList>
            <person name="Stefanovic E."/>
            <person name="Vu D."/>
            <person name="Scully C."/>
            <person name="Dijksterhuis J."/>
            <person name="Roader J."/>
            <person name="Houbraken J."/>
        </authorList>
    </citation>
    <scope>NUCLEOTIDE SEQUENCE</scope>
    <source>
        <strain evidence="7">M34</strain>
    </source>
</reference>
<dbReference type="SMART" id="SM00886">
    <property type="entry name" value="Dabb"/>
    <property type="match status" value="1"/>
</dbReference>
<evidence type="ECO:0000256" key="2">
    <source>
        <dbReference type="ARBA" id="ARBA00022723"/>
    </source>
</evidence>
<evidence type="ECO:0000313" key="7">
    <source>
        <dbReference type="EMBL" id="KAG4413247.1"/>
    </source>
</evidence>
<dbReference type="PANTHER" id="PTHR33337">
    <property type="entry name" value="GFA DOMAIN-CONTAINING PROTEIN"/>
    <property type="match status" value="1"/>
</dbReference>
<dbReference type="OrthoDB" id="1601230at2759"/>
<accession>A0A8H7W2Z9</accession>
<dbReference type="PROSITE" id="PS51891">
    <property type="entry name" value="CENP_V_GFA"/>
    <property type="match status" value="1"/>
</dbReference>
<sequence>MGDISPSQAPLITHIVLFKYRSDITWTDLQAHFDVFLQLPKKCLNKDGKPYMVSMKAGKNQSWEPFSKSLTHGFILEFASQSDLDYYLTRDPVHLAFSAAAKPFIEDSVVIDIHDGVLFGPSPAAPTISQQKTYPGSCHCQSITWEASLTDAKHILCHCNACQKLGGGPYSLNAIIERKDLRILKGEEGLKVYAYKGYSGKEVRCFYCAICTSHVYHQQEIMGEKIIVRTILLDGGRELGVGGEIFKEGRLGWVDELGKVLDGA</sequence>
<organism evidence="7 8">
    <name type="scientific">Cadophora malorum</name>
    <dbReference type="NCBI Taxonomy" id="108018"/>
    <lineage>
        <taxon>Eukaryota</taxon>
        <taxon>Fungi</taxon>
        <taxon>Dikarya</taxon>
        <taxon>Ascomycota</taxon>
        <taxon>Pezizomycotina</taxon>
        <taxon>Leotiomycetes</taxon>
        <taxon>Helotiales</taxon>
        <taxon>Ploettnerulaceae</taxon>
        <taxon>Cadophora</taxon>
    </lineage>
</organism>
<dbReference type="AlphaFoldDB" id="A0A8H7W2Z9"/>
<comment type="caution">
    <text evidence="7">The sequence shown here is derived from an EMBL/GenBank/DDBJ whole genome shotgun (WGS) entry which is preliminary data.</text>
</comment>